<dbReference type="Pfam" id="PF01557">
    <property type="entry name" value="FAA_hydrolase"/>
    <property type="match status" value="1"/>
</dbReference>
<dbReference type="AlphaFoldDB" id="A0A506XMZ3"/>
<name>A0A506XMZ3_9MICO</name>
<dbReference type="Proteomes" id="UP000316252">
    <property type="component" value="Unassembled WGS sequence"/>
</dbReference>
<dbReference type="InterPro" id="IPR036663">
    <property type="entry name" value="Fumarylacetoacetase_C_sf"/>
</dbReference>
<comment type="caution">
    <text evidence="3">The sequence shown here is derived from an EMBL/GenBank/DDBJ whole genome shotgun (WGS) entry which is preliminary data.</text>
</comment>
<evidence type="ECO:0000313" key="4">
    <source>
        <dbReference type="Proteomes" id="UP000316252"/>
    </source>
</evidence>
<dbReference type="PANTHER" id="PTHR11820">
    <property type="entry name" value="ACYLPYRUVASE"/>
    <property type="match status" value="1"/>
</dbReference>
<dbReference type="PANTHER" id="PTHR11820:SF90">
    <property type="entry name" value="FLUTATHIONE S-TRANSFERASE"/>
    <property type="match status" value="1"/>
</dbReference>
<dbReference type="InterPro" id="IPR011234">
    <property type="entry name" value="Fumarylacetoacetase-like_C"/>
</dbReference>
<dbReference type="GO" id="GO:0018773">
    <property type="term" value="F:acetylpyruvate hydrolase activity"/>
    <property type="evidence" value="ECO:0007669"/>
    <property type="project" value="TreeGrafter"/>
</dbReference>
<reference evidence="3 4" key="1">
    <citation type="submission" date="2019-06" db="EMBL/GenBank/DDBJ databases">
        <authorList>
            <person name="Li F."/>
        </authorList>
    </citation>
    <scope>NUCLEOTIDE SEQUENCE [LARGE SCALE GENOMIC DNA]</scope>
    <source>
        <strain evidence="3 4">10F1D-1</strain>
    </source>
</reference>
<proteinExistence type="predicted"/>
<dbReference type="OrthoDB" id="9805307at2"/>
<evidence type="ECO:0000256" key="1">
    <source>
        <dbReference type="ARBA" id="ARBA00022723"/>
    </source>
</evidence>
<evidence type="ECO:0000259" key="2">
    <source>
        <dbReference type="Pfam" id="PF01557"/>
    </source>
</evidence>
<evidence type="ECO:0000313" key="3">
    <source>
        <dbReference type="EMBL" id="TPW74014.1"/>
    </source>
</evidence>
<sequence>MTLFDVEPRTLPIAGDGPSATAERFPVRRVYCVGQNYADHAREMGSDPERQAPFFFSKPADAVYAAAEGIPAAEGFDGVEAGTTPYPPRTDDFHYEVELVVAIGAAADAVTPESALDAVWGYTVGVDLTRRDVQAQAKKSGRPWDLAKGFDASGPVGEIVSLERIGQHPVSGRIHLDVDGATRQDGDLDQLIWSVPELISRLSHEVVLRPGDLIFTGTPAGVGPLERGQRVRAEVASVGAVEFRVV</sequence>
<accession>A0A506XMZ3</accession>
<dbReference type="SUPFAM" id="SSF56529">
    <property type="entry name" value="FAH"/>
    <property type="match status" value="1"/>
</dbReference>
<keyword evidence="3" id="KW-0378">Hydrolase</keyword>
<keyword evidence="1" id="KW-0479">Metal-binding</keyword>
<gene>
    <name evidence="3" type="ORF">FJ657_15290</name>
</gene>
<dbReference type="Gene3D" id="3.90.850.10">
    <property type="entry name" value="Fumarylacetoacetase-like, C-terminal domain"/>
    <property type="match status" value="1"/>
</dbReference>
<feature type="domain" description="Fumarylacetoacetase-like C-terminal" evidence="2">
    <location>
        <begin position="30"/>
        <end position="246"/>
    </location>
</feature>
<protein>
    <submittedName>
        <fullName evidence="3">Fumarylacetoacetate hydrolase family protein</fullName>
    </submittedName>
</protein>
<dbReference type="EMBL" id="VHQG01000005">
    <property type="protein sequence ID" value="TPW74014.1"/>
    <property type="molecule type" value="Genomic_DNA"/>
</dbReference>
<organism evidence="3 4">
    <name type="scientific">Schumannella soli</name>
    <dbReference type="NCBI Taxonomy" id="2590779"/>
    <lineage>
        <taxon>Bacteria</taxon>
        <taxon>Bacillati</taxon>
        <taxon>Actinomycetota</taxon>
        <taxon>Actinomycetes</taxon>
        <taxon>Micrococcales</taxon>
        <taxon>Microbacteriaceae</taxon>
        <taxon>Schumannella</taxon>
    </lineage>
</organism>
<keyword evidence="4" id="KW-1185">Reference proteome</keyword>
<dbReference type="RefSeq" id="WP_141164593.1">
    <property type="nucleotide sequence ID" value="NZ_VHQG01000005.1"/>
</dbReference>
<dbReference type="GO" id="GO:0046872">
    <property type="term" value="F:metal ion binding"/>
    <property type="evidence" value="ECO:0007669"/>
    <property type="project" value="UniProtKB-KW"/>
</dbReference>